<feature type="domain" description="Peptidase S54 rhomboid" evidence="6">
    <location>
        <begin position="60"/>
        <end position="219"/>
    </location>
</feature>
<feature type="transmembrane region" description="Helical" evidence="5">
    <location>
        <begin position="167"/>
        <end position="187"/>
    </location>
</feature>
<keyword evidence="9" id="KW-1185">Reference proteome</keyword>
<organism evidence="8 9">
    <name type="scientific">Lacipirellula limnantheis</name>
    <dbReference type="NCBI Taxonomy" id="2528024"/>
    <lineage>
        <taxon>Bacteria</taxon>
        <taxon>Pseudomonadati</taxon>
        <taxon>Planctomycetota</taxon>
        <taxon>Planctomycetia</taxon>
        <taxon>Pirellulales</taxon>
        <taxon>Lacipirellulaceae</taxon>
        <taxon>Lacipirellula</taxon>
    </lineage>
</organism>
<dbReference type="InterPro" id="IPR046483">
    <property type="entry name" value="DUF6576"/>
</dbReference>
<dbReference type="EMBL" id="CP036339">
    <property type="protein sequence ID" value="QDT76148.1"/>
    <property type="molecule type" value="Genomic_DNA"/>
</dbReference>
<dbReference type="PANTHER" id="PTHR43066:SF11">
    <property type="entry name" value="PEPTIDASE S54 RHOMBOID DOMAIN-CONTAINING PROTEIN"/>
    <property type="match status" value="1"/>
</dbReference>
<keyword evidence="4 5" id="KW-0472">Membrane</keyword>
<feature type="transmembrane region" description="Helical" evidence="5">
    <location>
        <begin position="28"/>
        <end position="45"/>
    </location>
</feature>
<dbReference type="Gene3D" id="1.20.1540.10">
    <property type="entry name" value="Rhomboid-like"/>
    <property type="match status" value="1"/>
</dbReference>
<dbReference type="GO" id="GO:0016020">
    <property type="term" value="C:membrane"/>
    <property type="evidence" value="ECO:0007669"/>
    <property type="project" value="UniProtKB-SubCell"/>
</dbReference>
<keyword evidence="3 5" id="KW-1133">Transmembrane helix</keyword>
<dbReference type="GO" id="GO:0004252">
    <property type="term" value="F:serine-type endopeptidase activity"/>
    <property type="evidence" value="ECO:0007669"/>
    <property type="project" value="InterPro"/>
</dbReference>
<evidence type="ECO:0000259" key="7">
    <source>
        <dbReference type="Pfam" id="PF20216"/>
    </source>
</evidence>
<feature type="transmembrane region" description="Helical" evidence="5">
    <location>
        <begin position="65"/>
        <end position="91"/>
    </location>
</feature>
<evidence type="ECO:0000256" key="2">
    <source>
        <dbReference type="ARBA" id="ARBA00022692"/>
    </source>
</evidence>
<gene>
    <name evidence="8" type="ORF">I41_53930</name>
</gene>
<proteinExistence type="predicted"/>
<name>A0A517U689_9BACT</name>
<comment type="subcellular location">
    <subcellularLocation>
        <location evidence="1">Membrane</location>
        <topology evidence="1">Multi-pass membrane protein</topology>
    </subcellularLocation>
</comment>
<reference evidence="8 9" key="1">
    <citation type="submission" date="2019-02" db="EMBL/GenBank/DDBJ databases">
        <title>Deep-cultivation of Planctomycetes and their phenomic and genomic characterization uncovers novel biology.</title>
        <authorList>
            <person name="Wiegand S."/>
            <person name="Jogler M."/>
            <person name="Boedeker C."/>
            <person name="Pinto D."/>
            <person name="Vollmers J."/>
            <person name="Rivas-Marin E."/>
            <person name="Kohn T."/>
            <person name="Peeters S.H."/>
            <person name="Heuer A."/>
            <person name="Rast P."/>
            <person name="Oberbeckmann S."/>
            <person name="Bunk B."/>
            <person name="Jeske O."/>
            <person name="Meyerdierks A."/>
            <person name="Storesund J.E."/>
            <person name="Kallscheuer N."/>
            <person name="Luecker S."/>
            <person name="Lage O.M."/>
            <person name="Pohl T."/>
            <person name="Merkel B.J."/>
            <person name="Hornburger P."/>
            <person name="Mueller R.-W."/>
            <person name="Bruemmer F."/>
            <person name="Labrenz M."/>
            <person name="Spormann A.M."/>
            <person name="Op den Camp H."/>
            <person name="Overmann J."/>
            <person name="Amann R."/>
            <person name="Jetten M.S.M."/>
            <person name="Mascher T."/>
            <person name="Medema M.H."/>
            <person name="Devos D.P."/>
            <person name="Kaster A.-K."/>
            <person name="Ovreas L."/>
            <person name="Rohde M."/>
            <person name="Galperin M.Y."/>
            <person name="Jogler C."/>
        </authorList>
    </citation>
    <scope>NUCLEOTIDE SEQUENCE [LARGE SCALE GENOMIC DNA]</scope>
    <source>
        <strain evidence="8 9">I41</strain>
    </source>
</reference>
<evidence type="ECO:0000313" key="9">
    <source>
        <dbReference type="Proteomes" id="UP000317909"/>
    </source>
</evidence>
<evidence type="ECO:0000256" key="3">
    <source>
        <dbReference type="ARBA" id="ARBA00022989"/>
    </source>
</evidence>
<evidence type="ECO:0000256" key="5">
    <source>
        <dbReference type="SAM" id="Phobius"/>
    </source>
</evidence>
<keyword evidence="2 5" id="KW-0812">Transmembrane</keyword>
<evidence type="ECO:0000313" key="8">
    <source>
        <dbReference type="EMBL" id="QDT76148.1"/>
    </source>
</evidence>
<dbReference type="Pfam" id="PF20216">
    <property type="entry name" value="DUF6576"/>
    <property type="match status" value="1"/>
</dbReference>
<evidence type="ECO:0000256" key="4">
    <source>
        <dbReference type="ARBA" id="ARBA00023136"/>
    </source>
</evidence>
<dbReference type="Pfam" id="PF01694">
    <property type="entry name" value="Rhomboid"/>
    <property type="match status" value="1"/>
</dbReference>
<dbReference type="AlphaFoldDB" id="A0A517U689"/>
<dbReference type="KEGG" id="llh:I41_53930"/>
<dbReference type="InterPro" id="IPR022764">
    <property type="entry name" value="Peptidase_S54_rhomboid_dom"/>
</dbReference>
<dbReference type="RefSeq" id="WP_145435892.1">
    <property type="nucleotide sequence ID" value="NZ_CP036339.1"/>
</dbReference>
<dbReference type="PANTHER" id="PTHR43066">
    <property type="entry name" value="RHOMBOID-RELATED PROTEIN"/>
    <property type="match status" value="1"/>
</dbReference>
<evidence type="ECO:0000256" key="1">
    <source>
        <dbReference type="ARBA" id="ARBA00004141"/>
    </source>
</evidence>
<protein>
    <submittedName>
        <fullName evidence="8">Rhomboid family protein</fullName>
    </submittedName>
</protein>
<dbReference type="InterPro" id="IPR035952">
    <property type="entry name" value="Rhomboid-like_sf"/>
</dbReference>
<feature type="transmembrane region" description="Helical" evidence="5">
    <location>
        <begin position="199"/>
        <end position="217"/>
    </location>
</feature>
<dbReference type="SUPFAM" id="SSF144091">
    <property type="entry name" value="Rhomboid-like"/>
    <property type="match status" value="1"/>
</dbReference>
<accession>A0A517U689</accession>
<feature type="domain" description="DUF6576" evidence="7">
    <location>
        <begin position="260"/>
        <end position="291"/>
    </location>
</feature>
<feature type="transmembrane region" description="Helical" evidence="5">
    <location>
        <begin position="103"/>
        <end position="121"/>
    </location>
</feature>
<dbReference type="OrthoDB" id="9813074at2"/>
<sequence>MGIYDRDYSRDSESGFQLSPPTTATMQLMVVTGLVYLAQMAFPFVNDTFALRTDWFLRPWTCYQLLTYGFLHSVDDVAHILINMLVLFMFGREVEARYGKREFLLFYLTGVIAAGLVWSLSEYAANSSSPQFAAMIRAGQVPTAVGASGALAALVVLFAFNWPHRQVLLFFIIPMPMWVAAALGILFDVRGAMNRENAGNIAYACHLGGALYGLMYYKLGWRLSRYWPTSFSLPKIPGTGPKLRVHDPQDDDDATDDLSQQVDRILAKIQQQGQDSLTWKERRTLERASKQYQEKRK</sequence>
<feature type="transmembrane region" description="Helical" evidence="5">
    <location>
        <begin position="141"/>
        <end position="160"/>
    </location>
</feature>
<dbReference type="Proteomes" id="UP000317909">
    <property type="component" value="Chromosome"/>
</dbReference>
<evidence type="ECO:0000259" key="6">
    <source>
        <dbReference type="Pfam" id="PF01694"/>
    </source>
</evidence>